<feature type="region of interest" description="Disordered" evidence="1">
    <location>
        <begin position="17"/>
        <end position="58"/>
    </location>
</feature>
<proteinExistence type="predicted"/>
<evidence type="ECO:0000256" key="1">
    <source>
        <dbReference type="SAM" id="MobiDB-lite"/>
    </source>
</evidence>
<sequence>MKETGRGCGSFGIYGARRGKAKVHAEELRRESPASERQSASHRFQRGPAKGGGRNLRRAQKVATPLSSYYFGYPASTYPSHFMNFVV</sequence>
<evidence type="ECO:0000313" key="3">
    <source>
        <dbReference type="Proteomes" id="UP000177503"/>
    </source>
</evidence>
<gene>
    <name evidence="2" type="ORF">A2736_02395</name>
</gene>
<organism evidence="2 3">
    <name type="scientific">Candidatus Yanofskybacteria bacterium RIFCSPHIGHO2_01_FULL_41_27</name>
    <dbReference type="NCBI Taxonomy" id="1802662"/>
    <lineage>
        <taxon>Bacteria</taxon>
        <taxon>Candidatus Yanofskyibacteriota</taxon>
    </lineage>
</organism>
<dbReference type="AlphaFoldDB" id="A0A1F8EG94"/>
<dbReference type="EMBL" id="MGJC01000017">
    <property type="protein sequence ID" value="OGM99866.1"/>
    <property type="molecule type" value="Genomic_DNA"/>
</dbReference>
<feature type="compositionally biased region" description="Basic and acidic residues" evidence="1">
    <location>
        <begin position="23"/>
        <end position="34"/>
    </location>
</feature>
<accession>A0A1F8EG94</accession>
<reference evidence="2 3" key="1">
    <citation type="journal article" date="2016" name="Nat. Commun.">
        <title>Thousands of microbial genomes shed light on interconnected biogeochemical processes in an aquifer system.</title>
        <authorList>
            <person name="Anantharaman K."/>
            <person name="Brown C.T."/>
            <person name="Hug L.A."/>
            <person name="Sharon I."/>
            <person name="Castelle C.J."/>
            <person name="Probst A.J."/>
            <person name="Thomas B.C."/>
            <person name="Singh A."/>
            <person name="Wilkins M.J."/>
            <person name="Karaoz U."/>
            <person name="Brodie E.L."/>
            <person name="Williams K.H."/>
            <person name="Hubbard S.S."/>
            <person name="Banfield J.F."/>
        </authorList>
    </citation>
    <scope>NUCLEOTIDE SEQUENCE [LARGE SCALE GENOMIC DNA]</scope>
</reference>
<dbReference type="STRING" id="1802662.A2736_02395"/>
<name>A0A1F8EG94_9BACT</name>
<dbReference type="Proteomes" id="UP000177503">
    <property type="component" value="Unassembled WGS sequence"/>
</dbReference>
<protein>
    <submittedName>
        <fullName evidence="2">Uncharacterized protein</fullName>
    </submittedName>
</protein>
<evidence type="ECO:0000313" key="2">
    <source>
        <dbReference type="EMBL" id="OGM99866.1"/>
    </source>
</evidence>
<comment type="caution">
    <text evidence="2">The sequence shown here is derived from an EMBL/GenBank/DDBJ whole genome shotgun (WGS) entry which is preliminary data.</text>
</comment>